<dbReference type="InterPro" id="IPR027417">
    <property type="entry name" value="P-loop_NTPase"/>
</dbReference>
<evidence type="ECO:0000313" key="3">
    <source>
        <dbReference type="EMBL" id="KIF80053.1"/>
    </source>
</evidence>
<sequence length="1152" mass="125218">MRLHRLELIKYGKFTDRAIDFPASRRDFHLIIGPNEAGKSTLRSSILDLLFGIPTRSPLAFIHPLNELRLGALIGHAGDALAFHRAKAARQTLRTPADAVLPDAALASYLGAADRHFFDQMFGLDHARLVAGGNSILNAENDIGQVLFQSAAGVASLGKIRDALLAEAEKLWAPRKAADRAYYIAADLLDKANAALKESTVRTKVWTEAHARLEAAADALGQVGDQLRELDIARTRLERIRRTAPFLRAVRDIEAQLAALAHAADLPEDAAVIAAQAERDLATATQLLELRSDDVHQAKQALAAVERDDKALGCAEEIVALDTLRTRLSNHERDIGRRQEEVVALFKEIRAACRQLGWDDESEETLRERLPSLLTRRELGRLSRARSGLAQALRTAEQAEQAKEAEVTRLSEELGNLPGVEITPALHAALADARALGDTEFALQKQRRALAKATSALDAALAGLGQWRKSPTELAAMAVPGQQTIARRVHERQTLAAERRSLGKRIDEQQAHVAQLELDITQFHELHQPVTQLDVAGARAERDASWHALKTGTNSLAQGAQQFETLLSQADALADRRLDNVEAATELQTLQHQLQHARLGVAELTGQLVRLDEQIRAGDAQWETIAAAMGLSGLALDDAADWMIQRDKVLATAASCRDAQEDFAQLERTVDAARQALAQALCDAGFDRGGSSSVAALRLEAEQWIQAADAATVKREATTAQLNAAQTMAVTLQQATAAAHADIAQWQQEWSAALSAATLDPQSAIGTVEGALELITQIGDKLDKVHQIRTERIDTMTVELRQFEDTARHLAARLGEQLSALPAVDIAQALAERLAHAQQDHTEAARRQAALESATAQRNAAQEMLQAANASLKPLMTRAGVDDPAALAEAIARSDTRRRLLRELDQAKAQALDGGDGLTREQLEQEIDAVDLSQLPAELVQTTSAHAEAVQRKATLTAEYDKASSALAAIGGSDAAARAEAMRQEALAQMADATERYVKVFTAGRLLRWSIDRYREEKQGPMLSRAGAIFSGLTQGAYQRLVVDFDAQPMTLEGQRADGKLVGIGGMSDGTRDQLYLALRLAALELHLEQATPLPFIADDLFINYDDGRAMAGFEALASLSEKTQVIYLSHHDHLTESVRKVFGEQVSITRL</sequence>
<proteinExistence type="predicted"/>
<dbReference type="STRING" id="709839.TSA66_03255"/>
<accession>A0A0C1XZ53</accession>
<dbReference type="Proteomes" id="UP000031572">
    <property type="component" value="Unassembled WGS sequence"/>
</dbReference>
<keyword evidence="4" id="KW-1185">Reference proteome</keyword>
<reference evidence="3 4" key="1">
    <citation type="submission" date="2014-12" db="EMBL/GenBank/DDBJ databases">
        <title>Denitrispirillum autotrophicum gen. nov., sp. nov., Denitrifying, Facultatively Autotrophic Bacteria Isolated from Rice Paddy Soil.</title>
        <authorList>
            <person name="Ishii S."/>
            <person name="Ashida N."/>
            <person name="Ohno H."/>
            <person name="Otsuka S."/>
            <person name="Yokota A."/>
            <person name="Senoo K."/>
        </authorList>
    </citation>
    <scope>NUCLEOTIDE SEQUENCE [LARGE SCALE GENOMIC DNA]</scope>
    <source>
        <strain evidence="3 4">TSA66</strain>
    </source>
</reference>
<feature type="domain" description="YhaN AAA" evidence="2">
    <location>
        <begin position="1"/>
        <end position="206"/>
    </location>
</feature>
<feature type="coiled-coil region" evidence="1">
    <location>
        <begin position="656"/>
        <end position="683"/>
    </location>
</feature>
<dbReference type="PANTHER" id="PTHR41259:SF1">
    <property type="entry name" value="DOUBLE-STRAND BREAK REPAIR RAD50 ATPASE, PUTATIVE-RELATED"/>
    <property type="match status" value="1"/>
</dbReference>
<organism evidence="3 4">
    <name type="scientific">Noviherbaspirillum autotrophicum</name>
    <dbReference type="NCBI Taxonomy" id="709839"/>
    <lineage>
        <taxon>Bacteria</taxon>
        <taxon>Pseudomonadati</taxon>
        <taxon>Pseudomonadota</taxon>
        <taxon>Betaproteobacteria</taxon>
        <taxon>Burkholderiales</taxon>
        <taxon>Oxalobacteraceae</taxon>
        <taxon>Noviherbaspirillum</taxon>
    </lineage>
</organism>
<evidence type="ECO:0000256" key="1">
    <source>
        <dbReference type="SAM" id="Coils"/>
    </source>
</evidence>
<name>A0A0C1XZ53_9BURK</name>
<dbReference type="PANTHER" id="PTHR41259">
    <property type="entry name" value="DOUBLE-STRAND BREAK REPAIR RAD50 ATPASE, PUTATIVE-RELATED"/>
    <property type="match status" value="1"/>
</dbReference>
<feature type="coiled-coil region" evidence="1">
    <location>
        <begin position="827"/>
        <end position="871"/>
    </location>
</feature>
<evidence type="ECO:0000313" key="4">
    <source>
        <dbReference type="Proteomes" id="UP000031572"/>
    </source>
</evidence>
<keyword evidence="1" id="KW-0175">Coiled coil</keyword>
<evidence type="ECO:0000259" key="2">
    <source>
        <dbReference type="Pfam" id="PF13514"/>
    </source>
</evidence>
<dbReference type="Pfam" id="PF13514">
    <property type="entry name" value="AAA_27"/>
    <property type="match status" value="1"/>
</dbReference>
<dbReference type="EMBL" id="JWJG01000028">
    <property type="protein sequence ID" value="KIF80053.1"/>
    <property type="molecule type" value="Genomic_DNA"/>
</dbReference>
<dbReference type="AlphaFoldDB" id="A0A0C1XZ53"/>
<feature type="coiled-coil region" evidence="1">
    <location>
        <begin position="382"/>
        <end position="413"/>
    </location>
</feature>
<dbReference type="SUPFAM" id="SSF52540">
    <property type="entry name" value="P-loop containing nucleoside triphosphate hydrolases"/>
    <property type="match status" value="1"/>
</dbReference>
<dbReference type="RefSeq" id="WP_040038965.1">
    <property type="nucleotide sequence ID" value="NZ_JWJG01000028.1"/>
</dbReference>
<dbReference type="OrthoDB" id="9764467at2"/>
<gene>
    <name evidence="3" type="ORF">TSA66_03255</name>
</gene>
<comment type="caution">
    <text evidence="3">The sequence shown here is derived from an EMBL/GenBank/DDBJ whole genome shotgun (WGS) entry which is preliminary data.</text>
</comment>
<dbReference type="Gene3D" id="3.40.50.300">
    <property type="entry name" value="P-loop containing nucleotide triphosphate hydrolases"/>
    <property type="match status" value="2"/>
</dbReference>
<protein>
    <recommendedName>
        <fullName evidence="2">YhaN AAA domain-containing protein</fullName>
    </recommendedName>
</protein>
<dbReference type="InterPro" id="IPR038734">
    <property type="entry name" value="YhaN_AAA"/>
</dbReference>